<sequence length="198" mass="22253">MKARKSKKLAASPDQEYVVDKIIGAMLCGPLEKSDDTQTLVFWSKWIYYVQWQECSKENYTWEPIGSFEARNKKEDDSFFIQDFWQAIKSSGHAKVGEKVWLNEEEKDPASDGLREQKGAGSTPEPGGSSKKAKRRKLNEEEKDPTSDGLREQKGARSTPEPGGSSKKAKRRKPGPGRDSSDCITVYKNQAAPLPKRP</sequence>
<evidence type="ECO:0000313" key="2">
    <source>
        <dbReference type="EMBL" id="KDQ32329.1"/>
    </source>
</evidence>
<gene>
    <name evidence="2" type="ORF">PLEOSDRAFT_1088243</name>
</gene>
<dbReference type="EMBL" id="KL198005">
    <property type="protein sequence ID" value="KDQ32329.1"/>
    <property type="molecule type" value="Genomic_DNA"/>
</dbReference>
<dbReference type="SUPFAM" id="SSF54160">
    <property type="entry name" value="Chromo domain-like"/>
    <property type="match status" value="1"/>
</dbReference>
<name>A0A067NWS8_PLEO1</name>
<accession>A0A067NWS8</accession>
<feature type="compositionally biased region" description="Basic and acidic residues" evidence="1">
    <location>
        <begin position="138"/>
        <end position="155"/>
    </location>
</feature>
<evidence type="ECO:0000313" key="3">
    <source>
        <dbReference type="Proteomes" id="UP000027073"/>
    </source>
</evidence>
<feature type="region of interest" description="Disordered" evidence="1">
    <location>
        <begin position="99"/>
        <end position="198"/>
    </location>
</feature>
<dbReference type="VEuPathDB" id="FungiDB:PLEOSDRAFT_1088243"/>
<protein>
    <recommendedName>
        <fullName evidence="4">Chromo domain-containing protein</fullName>
    </recommendedName>
</protein>
<evidence type="ECO:0008006" key="4">
    <source>
        <dbReference type="Google" id="ProtNLM"/>
    </source>
</evidence>
<dbReference type="Gene3D" id="2.40.50.40">
    <property type="match status" value="1"/>
</dbReference>
<dbReference type="HOGENOM" id="CLU_1378644_0_0_1"/>
<organism evidence="2 3">
    <name type="scientific">Pleurotus ostreatus (strain PC15)</name>
    <name type="common">Oyster mushroom</name>
    <dbReference type="NCBI Taxonomy" id="1137138"/>
    <lineage>
        <taxon>Eukaryota</taxon>
        <taxon>Fungi</taxon>
        <taxon>Dikarya</taxon>
        <taxon>Basidiomycota</taxon>
        <taxon>Agaricomycotina</taxon>
        <taxon>Agaricomycetes</taxon>
        <taxon>Agaricomycetidae</taxon>
        <taxon>Agaricales</taxon>
        <taxon>Pleurotineae</taxon>
        <taxon>Pleurotaceae</taxon>
        <taxon>Pleurotus</taxon>
    </lineage>
</organism>
<proteinExistence type="predicted"/>
<dbReference type="AlphaFoldDB" id="A0A067NWS8"/>
<dbReference type="InParanoid" id="A0A067NWS8"/>
<dbReference type="Proteomes" id="UP000027073">
    <property type="component" value="Unassembled WGS sequence"/>
</dbReference>
<reference evidence="3" key="1">
    <citation type="journal article" date="2014" name="Proc. Natl. Acad. Sci. U.S.A.">
        <title>Extensive sampling of basidiomycete genomes demonstrates inadequacy of the white-rot/brown-rot paradigm for wood decay fungi.</title>
        <authorList>
            <person name="Riley R."/>
            <person name="Salamov A.A."/>
            <person name="Brown D.W."/>
            <person name="Nagy L.G."/>
            <person name="Floudas D."/>
            <person name="Held B.W."/>
            <person name="Levasseur A."/>
            <person name="Lombard V."/>
            <person name="Morin E."/>
            <person name="Otillar R."/>
            <person name="Lindquist E.A."/>
            <person name="Sun H."/>
            <person name="LaButti K.M."/>
            <person name="Schmutz J."/>
            <person name="Jabbour D."/>
            <person name="Luo H."/>
            <person name="Baker S.E."/>
            <person name="Pisabarro A.G."/>
            <person name="Walton J.D."/>
            <person name="Blanchette R.A."/>
            <person name="Henrissat B."/>
            <person name="Martin F."/>
            <person name="Cullen D."/>
            <person name="Hibbett D.S."/>
            <person name="Grigoriev I.V."/>
        </authorList>
    </citation>
    <scope>NUCLEOTIDE SEQUENCE [LARGE SCALE GENOMIC DNA]</scope>
    <source>
        <strain evidence="3">PC15</strain>
    </source>
</reference>
<evidence type="ECO:0000256" key="1">
    <source>
        <dbReference type="SAM" id="MobiDB-lite"/>
    </source>
</evidence>
<feature type="compositionally biased region" description="Basic and acidic residues" evidence="1">
    <location>
        <begin position="99"/>
        <end position="118"/>
    </location>
</feature>
<dbReference type="InterPro" id="IPR016197">
    <property type="entry name" value="Chromo-like_dom_sf"/>
</dbReference>